<feature type="transmembrane region" description="Helical" evidence="1">
    <location>
        <begin position="96"/>
        <end position="116"/>
    </location>
</feature>
<dbReference type="AlphaFoldDB" id="A0AAN6WHR0"/>
<proteinExistence type="predicted"/>
<name>A0AAN6WHR0_9PEZI</name>
<gene>
    <name evidence="2" type="ORF">QBC35DRAFT_510245</name>
</gene>
<comment type="caution">
    <text evidence="2">The sequence shown here is derived from an EMBL/GenBank/DDBJ whole genome shotgun (WGS) entry which is preliminary data.</text>
</comment>
<protein>
    <submittedName>
        <fullName evidence="2">Uncharacterized protein</fullName>
    </submittedName>
</protein>
<sequence>MPCTSSDPLDYSGELCWMQRFADRGYQFGRTVLGVPEWLGFFSSQTKPAMQMIKTASFLYVLVNSVLLVMCGILPVSKPVPWHQRFRASMRLLPFIVVWSKFWVMIARYGWFAYLFEWGGN</sequence>
<dbReference type="Proteomes" id="UP001302126">
    <property type="component" value="Unassembled WGS sequence"/>
</dbReference>
<evidence type="ECO:0000313" key="3">
    <source>
        <dbReference type="Proteomes" id="UP001302126"/>
    </source>
</evidence>
<dbReference type="EMBL" id="MU864688">
    <property type="protein sequence ID" value="KAK4182298.1"/>
    <property type="molecule type" value="Genomic_DNA"/>
</dbReference>
<keyword evidence="1" id="KW-0472">Membrane</keyword>
<keyword evidence="3" id="KW-1185">Reference proteome</keyword>
<accession>A0AAN6WHR0</accession>
<reference evidence="2" key="1">
    <citation type="journal article" date="2023" name="Mol. Phylogenet. Evol.">
        <title>Genome-scale phylogeny and comparative genomics of the fungal order Sordariales.</title>
        <authorList>
            <person name="Hensen N."/>
            <person name="Bonometti L."/>
            <person name="Westerberg I."/>
            <person name="Brannstrom I.O."/>
            <person name="Guillou S."/>
            <person name="Cros-Aarteil S."/>
            <person name="Calhoun S."/>
            <person name="Haridas S."/>
            <person name="Kuo A."/>
            <person name="Mondo S."/>
            <person name="Pangilinan J."/>
            <person name="Riley R."/>
            <person name="LaButti K."/>
            <person name="Andreopoulos B."/>
            <person name="Lipzen A."/>
            <person name="Chen C."/>
            <person name="Yan M."/>
            <person name="Daum C."/>
            <person name="Ng V."/>
            <person name="Clum A."/>
            <person name="Steindorff A."/>
            <person name="Ohm R.A."/>
            <person name="Martin F."/>
            <person name="Silar P."/>
            <person name="Natvig D.O."/>
            <person name="Lalanne C."/>
            <person name="Gautier V."/>
            <person name="Ament-Velasquez S.L."/>
            <person name="Kruys A."/>
            <person name="Hutchinson M.I."/>
            <person name="Powell A.J."/>
            <person name="Barry K."/>
            <person name="Miller A.N."/>
            <person name="Grigoriev I.V."/>
            <person name="Debuchy R."/>
            <person name="Gladieux P."/>
            <person name="Hiltunen Thoren M."/>
            <person name="Johannesson H."/>
        </authorList>
    </citation>
    <scope>NUCLEOTIDE SEQUENCE</scope>
    <source>
        <strain evidence="2">PSN309</strain>
    </source>
</reference>
<keyword evidence="1" id="KW-0812">Transmembrane</keyword>
<feature type="transmembrane region" description="Helical" evidence="1">
    <location>
        <begin position="57"/>
        <end position="76"/>
    </location>
</feature>
<reference evidence="2" key="2">
    <citation type="submission" date="2023-05" db="EMBL/GenBank/DDBJ databases">
        <authorList>
            <consortium name="Lawrence Berkeley National Laboratory"/>
            <person name="Steindorff A."/>
            <person name="Hensen N."/>
            <person name="Bonometti L."/>
            <person name="Westerberg I."/>
            <person name="Brannstrom I.O."/>
            <person name="Guillou S."/>
            <person name="Cros-Aarteil S."/>
            <person name="Calhoun S."/>
            <person name="Haridas S."/>
            <person name="Kuo A."/>
            <person name="Mondo S."/>
            <person name="Pangilinan J."/>
            <person name="Riley R."/>
            <person name="Labutti K."/>
            <person name="Andreopoulos B."/>
            <person name="Lipzen A."/>
            <person name="Chen C."/>
            <person name="Yanf M."/>
            <person name="Daum C."/>
            <person name="Ng V."/>
            <person name="Clum A."/>
            <person name="Ohm R."/>
            <person name="Martin F."/>
            <person name="Silar P."/>
            <person name="Natvig D."/>
            <person name="Lalanne C."/>
            <person name="Gautier V."/>
            <person name="Ament-Velasquez S.L."/>
            <person name="Kruys A."/>
            <person name="Hutchinson M.I."/>
            <person name="Powell A.J."/>
            <person name="Barry K."/>
            <person name="Miller A.N."/>
            <person name="Grigoriev I.V."/>
            <person name="Debuchy R."/>
            <person name="Gladieux P."/>
            <person name="Thoren M.H."/>
            <person name="Johannesson H."/>
        </authorList>
    </citation>
    <scope>NUCLEOTIDE SEQUENCE</scope>
    <source>
        <strain evidence="2">PSN309</strain>
    </source>
</reference>
<evidence type="ECO:0000313" key="2">
    <source>
        <dbReference type="EMBL" id="KAK4182298.1"/>
    </source>
</evidence>
<organism evidence="2 3">
    <name type="scientific">Podospora australis</name>
    <dbReference type="NCBI Taxonomy" id="1536484"/>
    <lineage>
        <taxon>Eukaryota</taxon>
        <taxon>Fungi</taxon>
        <taxon>Dikarya</taxon>
        <taxon>Ascomycota</taxon>
        <taxon>Pezizomycotina</taxon>
        <taxon>Sordariomycetes</taxon>
        <taxon>Sordariomycetidae</taxon>
        <taxon>Sordariales</taxon>
        <taxon>Podosporaceae</taxon>
        <taxon>Podospora</taxon>
    </lineage>
</organism>
<keyword evidence="1" id="KW-1133">Transmembrane helix</keyword>
<evidence type="ECO:0000256" key="1">
    <source>
        <dbReference type="SAM" id="Phobius"/>
    </source>
</evidence>